<keyword evidence="5" id="KW-1185">Reference proteome</keyword>
<sequence length="235" mass="25711">MVSLLLKGADKMITLTPSKIIAVGLNYHAHVQESKVFDLKKLEVPTEPVLFAKTPNVLVGPNEPIVIPAFLKEYHFDEPRVDPEAELAIIIGKKCRHVLEHEALDYVLGYTCFNDVSQRNIQKLDASGWFRGKSFDTFGPIGPVIVPPSLLPDPQRLAITCRINGKTTQAASTADMIFSIKKLIAFISINFTLEAGDIIATGTPSGVSPIKAGDEVEVEIEGIGILRNPVIEEVR</sequence>
<evidence type="ECO:0000256" key="1">
    <source>
        <dbReference type="ARBA" id="ARBA00010211"/>
    </source>
</evidence>
<dbReference type="GO" id="GO:0019752">
    <property type="term" value="P:carboxylic acid metabolic process"/>
    <property type="evidence" value="ECO:0007669"/>
    <property type="project" value="UniProtKB-ARBA"/>
</dbReference>
<protein>
    <submittedName>
        <fullName evidence="4">Ureidoglycolate lyase</fullName>
        <ecNumber evidence="4">4.3.2.3</ecNumber>
    </submittedName>
</protein>
<organism evidence="4 5">
    <name type="scientific">Gracilinema caldarium (strain ATCC 51460 / DSM 7334 / H1)</name>
    <name type="common">Treponema caldarium</name>
    <dbReference type="NCBI Taxonomy" id="744872"/>
    <lineage>
        <taxon>Bacteria</taxon>
        <taxon>Pseudomonadati</taxon>
        <taxon>Spirochaetota</taxon>
        <taxon>Spirochaetia</taxon>
        <taxon>Spirochaetales</taxon>
        <taxon>Breznakiellaceae</taxon>
        <taxon>Gracilinema</taxon>
    </lineage>
</organism>
<dbReference type="SUPFAM" id="SSF56529">
    <property type="entry name" value="FAH"/>
    <property type="match status" value="1"/>
</dbReference>
<accession>F8F1Q6</accession>
<evidence type="ECO:0000259" key="3">
    <source>
        <dbReference type="Pfam" id="PF01557"/>
    </source>
</evidence>
<reference evidence="5" key="1">
    <citation type="journal article" date="2013" name="Stand. Genomic Sci.">
        <title>Genome sequence of the thermophilic fresh-water bacterium Spirochaeta caldaria type strain (H1(T)), reclassification of Spirochaeta caldaria, Spirochaeta stenostrepta, and Spirochaeta zuelzerae in the genus Treponema as Treponema caldaria comb. nov., Treponema stenostrepta comb. nov., and Treponema zuelzerae comb. nov., and emendation of the genus Treponema.</title>
        <authorList>
            <person name="Abt B."/>
            <person name="Goker M."/>
            <person name="Scheuner C."/>
            <person name="Han C."/>
            <person name="Lu M."/>
            <person name="Misra M."/>
            <person name="Lapidus A."/>
            <person name="Nolan M."/>
            <person name="Lucas S."/>
            <person name="Hammon N."/>
            <person name="Deshpande S."/>
            <person name="Cheng J.F."/>
            <person name="Tapia R."/>
            <person name="Goodwin L.A."/>
            <person name="Pitluck S."/>
            <person name="Liolios K."/>
            <person name="Pagani I."/>
            <person name="Ivanova N."/>
            <person name="Mavromatis K."/>
            <person name="Mikhailova N."/>
            <person name="Huntemann M."/>
            <person name="Pati A."/>
            <person name="Chen A."/>
            <person name="Palaniappan K."/>
            <person name="Land M."/>
            <person name="Hauser L."/>
            <person name="Jeffries C.D."/>
            <person name="Rohde M."/>
            <person name="Spring S."/>
            <person name="Gronow S."/>
            <person name="Detter J.C."/>
            <person name="Bristow J."/>
            <person name="Eisen J.A."/>
            <person name="Markowitz V."/>
            <person name="Hugenholtz P."/>
            <person name="Kyrpides N.C."/>
            <person name="Woyke T."/>
            <person name="Klenk H.P."/>
        </authorList>
    </citation>
    <scope>NUCLEOTIDE SEQUENCE</scope>
    <source>
        <strain evidence="5">ATCC 51460 / DSM 7334 / H1</strain>
    </source>
</reference>
<evidence type="ECO:0000313" key="4">
    <source>
        <dbReference type="EMBL" id="AEJ19390.1"/>
    </source>
</evidence>
<dbReference type="HOGENOM" id="CLU_028458_2_0_12"/>
<dbReference type="Pfam" id="PF01557">
    <property type="entry name" value="FAA_hydrolase"/>
    <property type="match status" value="1"/>
</dbReference>
<dbReference type="InterPro" id="IPR036663">
    <property type="entry name" value="Fumarylacetoacetase_C_sf"/>
</dbReference>
<feature type="domain" description="Fumarylacetoacetase-like C-terminal" evidence="3">
    <location>
        <begin position="19"/>
        <end position="230"/>
    </location>
</feature>
<dbReference type="EC" id="4.3.2.3" evidence="4"/>
<dbReference type="RefSeq" id="WP_013968701.1">
    <property type="nucleotide sequence ID" value="NC_015732.1"/>
</dbReference>
<name>F8F1Q6_GRAC1</name>
<dbReference type="PANTHER" id="PTHR11820:SF7">
    <property type="entry name" value="ACYLPYRUVASE FAHD1, MITOCHONDRIAL"/>
    <property type="match status" value="1"/>
</dbReference>
<dbReference type="eggNOG" id="COG0179">
    <property type="taxonomic scope" value="Bacteria"/>
</dbReference>
<dbReference type="GO" id="GO:0018773">
    <property type="term" value="F:acetylpyruvate hydrolase activity"/>
    <property type="evidence" value="ECO:0007669"/>
    <property type="project" value="TreeGrafter"/>
</dbReference>
<evidence type="ECO:0000256" key="2">
    <source>
        <dbReference type="ARBA" id="ARBA00022723"/>
    </source>
</evidence>
<evidence type="ECO:0000313" key="5">
    <source>
        <dbReference type="Proteomes" id="UP000000503"/>
    </source>
</evidence>
<dbReference type="OrthoDB" id="9805307at2"/>
<dbReference type="AlphaFoldDB" id="F8F1Q6"/>
<dbReference type="InterPro" id="IPR011234">
    <property type="entry name" value="Fumarylacetoacetase-like_C"/>
</dbReference>
<dbReference type="PANTHER" id="PTHR11820">
    <property type="entry name" value="ACYLPYRUVASE"/>
    <property type="match status" value="1"/>
</dbReference>
<dbReference type="GO" id="GO:0016853">
    <property type="term" value="F:isomerase activity"/>
    <property type="evidence" value="ECO:0007669"/>
    <property type="project" value="UniProtKB-ARBA"/>
</dbReference>
<dbReference type="KEGG" id="scd:Spica_1244"/>
<dbReference type="Gene3D" id="3.90.850.10">
    <property type="entry name" value="Fumarylacetoacetase-like, C-terminal domain"/>
    <property type="match status" value="1"/>
</dbReference>
<dbReference type="EMBL" id="CP002868">
    <property type="protein sequence ID" value="AEJ19390.1"/>
    <property type="molecule type" value="Genomic_DNA"/>
</dbReference>
<comment type="similarity">
    <text evidence="1">Belongs to the FAH family.</text>
</comment>
<proteinExistence type="inferred from homology"/>
<dbReference type="FunFam" id="3.90.850.10:FF:000002">
    <property type="entry name" value="2-hydroxyhepta-2,4-diene-1,7-dioate isomerase"/>
    <property type="match status" value="1"/>
</dbReference>
<gene>
    <name evidence="4" type="ordered locus">Spica_1244</name>
</gene>
<dbReference type="STRING" id="744872.Spica_1244"/>
<keyword evidence="4" id="KW-0456">Lyase</keyword>
<dbReference type="Proteomes" id="UP000000503">
    <property type="component" value="Chromosome"/>
</dbReference>
<dbReference type="GO" id="GO:0050385">
    <property type="term" value="F:ureidoglycolate lyase activity"/>
    <property type="evidence" value="ECO:0007669"/>
    <property type="project" value="UniProtKB-EC"/>
</dbReference>
<dbReference type="GO" id="GO:0046872">
    <property type="term" value="F:metal ion binding"/>
    <property type="evidence" value="ECO:0007669"/>
    <property type="project" value="UniProtKB-KW"/>
</dbReference>
<keyword evidence="2" id="KW-0479">Metal-binding</keyword>